<evidence type="ECO:0000313" key="3">
    <source>
        <dbReference type="Proteomes" id="UP000028868"/>
    </source>
</evidence>
<keyword evidence="3" id="KW-1185">Reference proteome</keyword>
<dbReference type="InterPro" id="IPR005475">
    <property type="entry name" value="Transketolase-like_Pyr-bd"/>
</dbReference>
<dbReference type="InterPro" id="IPR029061">
    <property type="entry name" value="THDP-binding"/>
</dbReference>
<dbReference type="Pfam" id="PF02779">
    <property type="entry name" value="Transket_pyr"/>
    <property type="match status" value="1"/>
</dbReference>
<protein>
    <submittedName>
        <fullName evidence="2">Transketolase</fullName>
    </submittedName>
</protein>
<dbReference type="GO" id="GO:0004802">
    <property type="term" value="F:transketolase activity"/>
    <property type="evidence" value="ECO:0007669"/>
    <property type="project" value="TreeGrafter"/>
</dbReference>
<dbReference type="SUPFAM" id="SSF52518">
    <property type="entry name" value="Thiamin diphosphate-binding fold (THDP-binding)"/>
    <property type="match status" value="1"/>
</dbReference>
<evidence type="ECO:0000313" key="2">
    <source>
        <dbReference type="EMBL" id="CDQ21847.1"/>
    </source>
</evidence>
<dbReference type="Gene3D" id="3.40.50.970">
    <property type="match status" value="1"/>
</dbReference>
<accession>A0A024P2K6</accession>
<organism evidence="2 3">
    <name type="scientific">Halobacillus karajensis</name>
    <dbReference type="NCBI Taxonomy" id="195088"/>
    <lineage>
        <taxon>Bacteria</taxon>
        <taxon>Bacillati</taxon>
        <taxon>Bacillota</taxon>
        <taxon>Bacilli</taxon>
        <taxon>Bacillales</taxon>
        <taxon>Bacillaceae</taxon>
        <taxon>Halobacillus</taxon>
    </lineage>
</organism>
<feature type="domain" description="Transketolase-like pyrimidine-binding" evidence="1">
    <location>
        <begin position="21"/>
        <end position="92"/>
    </location>
</feature>
<dbReference type="PANTHER" id="PTHR43522">
    <property type="entry name" value="TRANSKETOLASE"/>
    <property type="match status" value="1"/>
</dbReference>
<dbReference type="Proteomes" id="UP000028868">
    <property type="component" value="Unassembled WGS sequence"/>
</dbReference>
<sequence>MDGRLPEDWVKDLPVYAREDKLATRASSGEVINALAQKIPYFFGGSADLAGSNKTTVKGEDDFSRNNYAGRNIWFGVREFAMAAALNGMALQA</sequence>
<comment type="caution">
    <text evidence="2">The sequence shown here is derived from an EMBL/GenBank/DDBJ whole genome shotgun (WGS) entry which is preliminary data.</text>
</comment>
<name>A0A024P2K6_9BACI</name>
<reference evidence="3" key="1">
    <citation type="submission" date="2014-03" db="EMBL/GenBank/DDBJ databases">
        <authorList>
            <person name="Urmite Genomes U."/>
        </authorList>
    </citation>
    <scope>NUCLEOTIDE SEQUENCE [LARGE SCALE GENOMIC DNA]</scope>
    <source>
        <strain evidence="3">HD-03</strain>
    </source>
</reference>
<reference evidence="2 3" key="2">
    <citation type="submission" date="2014-05" db="EMBL/GenBank/DDBJ databases">
        <title>Draft genome sequence of Halobacillus karajensis HK-03.</title>
        <authorList>
            <person name="Khelaifia S."/>
            <person name="Croce O."/>
            <person name="Lagier J.C."/>
            <person name="Raoult D."/>
        </authorList>
    </citation>
    <scope>NUCLEOTIDE SEQUENCE [LARGE SCALE GENOMIC DNA]</scope>
    <source>
        <strain evidence="2 3">HD-03</strain>
    </source>
</reference>
<dbReference type="AlphaFoldDB" id="A0A024P2K6"/>
<dbReference type="GO" id="GO:0006098">
    <property type="term" value="P:pentose-phosphate shunt"/>
    <property type="evidence" value="ECO:0007669"/>
    <property type="project" value="TreeGrafter"/>
</dbReference>
<gene>
    <name evidence="2" type="primary">tkt_3</name>
    <name evidence="2" type="ORF">BN983_00041</name>
</gene>
<dbReference type="PANTHER" id="PTHR43522:SF2">
    <property type="entry name" value="TRANSKETOLASE 1-RELATED"/>
    <property type="match status" value="1"/>
</dbReference>
<dbReference type="EMBL" id="CCDI010000001">
    <property type="protein sequence ID" value="CDQ21847.1"/>
    <property type="molecule type" value="Genomic_DNA"/>
</dbReference>
<dbReference type="InterPro" id="IPR033247">
    <property type="entry name" value="Transketolase_fam"/>
</dbReference>
<dbReference type="GO" id="GO:0005829">
    <property type="term" value="C:cytosol"/>
    <property type="evidence" value="ECO:0007669"/>
    <property type="project" value="TreeGrafter"/>
</dbReference>
<evidence type="ECO:0000259" key="1">
    <source>
        <dbReference type="Pfam" id="PF02779"/>
    </source>
</evidence>
<proteinExistence type="predicted"/>